<dbReference type="EMBL" id="CM046123">
    <property type="protein sequence ID" value="KAI8439141.1"/>
    <property type="molecule type" value="Genomic_DNA"/>
</dbReference>
<dbReference type="Proteomes" id="UP001064048">
    <property type="component" value="Chromosome 23"/>
</dbReference>
<accession>A0ACC0KSU5</accession>
<gene>
    <name evidence="1" type="ORF">MSG28_012999</name>
</gene>
<name>A0ACC0KSU5_CHOFU</name>
<sequence length="1221" mass="136015">MSNKSVEFSNPDNLPVERLTLSVSDAGVLRKIKALDPYWAEHREMMVYESPPSGSTLLLGAVDAWKAKMRVYLEDLKWLLSLEHHRFWSTVLYHPSCMDSLVSFLQEASPPYMPPHESRDIQKLYGEIRRMILVIFSRLITNKESKSQWISKEYMADLIYDNFIFTIPILWDTCLVYGVDNMRHVARILESVFALQPRYEGDAAAAVAFVNEAFKYIILQVNKDYDAIEPPNLPKTFEGFSEIKRPVDSKHQSPLTFTILKDLVIHMLDMAMTLRVFVETYPKSVAILRKSNFVYSIVQLYEYGIPNLYEKLKEVGDETSVTYTEVEGYIDTARSELIDIFREILAAYKNAILNGEGSISAHVEAYLSVMMDGLAERLLITDYHTCYPVHEDLEMLKVAYPDIDTVKTDFILQAIYSNLDEPIPETTQQTQPIANGHIENIDNQPGPSTDHEIPLDIRQESLISEVRDIMPHLGDGFILKCLEHYGFNSERRLNVFDGDQFDIMTRDDVDLSKIHKGKRKDKYKNIKELLDDKSDVRQMGDIYSKYNLVCDDAAMYSDEYDDTYDSDGAAPAPADPTDERRPFVTPRALRTNARDKEMLHLDSSKDLSCVSFPSALVRVSCGRRQRHRYSGVVFLTVLNMSRIVCLLFLGVLVGAQEDEGGKCERIRLPLCQDLGYNWTAMPNLMGHRDQKEAEEANSVVIVPERDGARNAAQLDPVPIRHAHKVLTSYTISFLLPLNQNILAAGILSLVHARAQTALFLCAPDSMAAFAGILSSGCSLHARFLLCSAFAPLCSEQVSGSVSACRALCETVAADCQDQLKKLAPTLALDCTAFPLRADRRLCMRPPNASESEPEPPPPPRWPFHEHELREHGCPPAHTRAPTGECWPACGQPAQYTQYDKRTAEIWMTTLAWFSLLSTSFALLTFCAEPSRYRYPERPVVWMAACHAIIALAYVARGWLGARIVSCAGTTLAVDGLASTTCVLFFSLTYYFTLAADAWFANACVAWYLTAASEWSTEALERAAAYLHAVSWGWAGAWTAAALALRRVTADELTGTCGVSDAAAAALIGVPRGALLVTSIALAIGACPGIMRVRRALDSRGAKRVGRLAARAAACGLLYLVLAACGTTVRVYEARMRDTQSGLALLAALEAGNPEETVGSSGVAICLWLACGIAAGAWAWSRKSVVVWKKALCPPRKAPCYSPPLLRTHHPYYKRPLHVSRV</sequence>
<protein>
    <submittedName>
        <fullName evidence="1">Uncharacterized protein</fullName>
    </submittedName>
</protein>
<evidence type="ECO:0000313" key="2">
    <source>
        <dbReference type="Proteomes" id="UP001064048"/>
    </source>
</evidence>
<keyword evidence="2" id="KW-1185">Reference proteome</keyword>
<proteinExistence type="predicted"/>
<organism evidence="1 2">
    <name type="scientific">Choristoneura fumiferana</name>
    <name type="common">Spruce budworm moth</name>
    <name type="synonym">Archips fumiferana</name>
    <dbReference type="NCBI Taxonomy" id="7141"/>
    <lineage>
        <taxon>Eukaryota</taxon>
        <taxon>Metazoa</taxon>
        <taxon>Ecdysozoa</taxon>
        <taxon>Arthropoda</taxon>
        <taxon>Hexapoda</taxon>
        <taxon>Insecta</taxon>
        <taxon>Pterygota</taxon>
        <taxon>Neoptera</taxon>
        <taxon>Endopterygota</taxon>
        <taxon>Lepidoptera</taxon>
        <taxon>Glossata</taxon>
        <taxon>Ditrysia</taxon>
        <taxon>Tortricoidea</taxon>
        <taxon>Tortricidae</taxon>
        <taxon>Tortricinae</taxon>
        <taxon>Choristoneura</taxon>
    </lineage>
</organism>
<comment type="caution">
    <text evidence="1">The sequence shown here is derived from an EMBL/GenBank/DDBJ whole genome shotgun (WGS) entry which is preliminary data.</text>
</comment>
<evidence type="ECO:0000313" key="1">
    <source>
        <dbReference type="EMBL" id="KAI8439141.1"/>
    </source>
</evidence>
<reference evidence="1 2" key="1">
    <citation type="journal article" date="2022" name="Genome Biol. Evol.">
        <title>The Spruce Budworm Genome: Reconstructing the Evolutionary History of Antifreeze Proteins.</title>
        <authorList>
            <person name="Beliveau C."/>
            <person name="Gagne P."/>
            <person name="Picq S."/>
            <person name="Vernygora O."/>
            <person name="Keeling C.I."/>
            <person name="Pinkney K."/>
            <person name="Doucet D."/>
            <person name="Wen F."/>
            <person name="Johnston J.S."/>
            <person name="Maaroufi H."/>
            <person name="Boyle B."/>
            <person name="Laroche J."/>
            <person name="Dewar K."/>
            <person name="Juretic N."/>
            <person name="Blackburn G."/>
            <person name="Nisole A."/>
            <person name="Brunet B."/>
            <person name="Brandao M."/>
            <person name="Lumley L."/>
            <person name="Duan J."/>
            <person name="Quan G."/>
            <person name="Lucarotti C.J."/>
            <person name="Roe A.D."/>
            <person name="Sperling F.A.H."/>
            <person name="Levesque R.C."/>
            <person name="Cusson M."/>
        </authorList>
    </citation>
    <scope>NUCLEOTIDE SEQUENCE [LARGE SCALE GENOMIC DNA]</scope>
    <source>
        <strain evidence="1">Glfc:IPQL:Cfum</strain>
    </source>
</reference>